<dbReference type="Pfam" id="PF12698">
    <property type="entry name" value="ABC2_membrane_3"/>
    <property type="match status" value="1"/>
</dbReference>
<organism evidence="8">
    <name type="scientific">Homalodisca liturata</name>
    <dbReference type="NCBI Taxonomy" id="320908"/>
    <lineage>
        <taxon>Eukaryota</taxon>
        <taxon>Metazoa</taxon>
        <taxon>Ecdysozoa</taxon>
        <taxon>Arthropoda</taxon>
        <taxon>Hexapoda</taxon>
        <taxon>Insecta</taxon>
        <taxon>Pterygota</taxon>
        <taxon>Neoptera</taxon>
        <taxon>Paraneoptera</taxon>
        <taxon>Hemiptera</taxon>
        <taxon>Auchenorrhyncha</taxon>
        <taxon>Membracoidea</taxon>
        <taxon>Cicadellidae</taxon>
        <taxon>Cicadellinae</taxon>
        <taxon>Proconiini</taxon>
        <taxon>Homalodisca</taxon>
    </lineage>
</organism>
<dbReference type="GO" id="GO:0140359">
    <property type="term" value="F:ABC-type transporter activity"/>
    <property type="evidence" value="ECO:0007669"/>
    <property type="project" value="InterPro"/>
</dbReference>
<feature type="non-terminal residue" evidence="8">
    <location>
        <position position="1"/>
    </location>
</feature>
<dbReference type="InterPro" id="IPR013525">
    <property type="entry name" value="ABC2_TM"/>
</dbReference>
<keyword evidence="5 6" id="KW-0472">Membrane</keyword>
<feature type="transmembrane region" description="Helical" evidence="6">
    <location>
        <begin position="134"/>
        <end position="161"/>
    </location>
</feature>
<evidence type="ECO:0000256" key="3">
    <source>
        <dbReference type="ARBA" id="ARBA00022692"/>
    </source>
</evidence>
<dbReference type="GO" id="GO:0005886">
    <property type="term" value="C:plasma membrane"/>
    <property type="evidence" value="ECO:0007669"/>
    <property type="project" value="UniProtKB-SubCell"/>
</dbReference>
<evidence type="ECO:0000256" key="5">
    <source>
        <dbReference type="ARBA" id="ARBA00023136"/>
    </source>
</evidence>
<dbReference type="AlphaFoldDB" id="A0A1B6IZC6"/>
<evidence type="ECO:0000256" key="6">
    <source>
        <dbReference type="SAM" id="Phobius"/>
    </source>
</evidence>
<proteinExistence type="predicted"/>
<accession>A0A1B6IZC6</accession>
<feature type="transmembrane region" description="Helical" evidence="6">
    <location>
        <begin position="167"/>
        <end position="190"/>
    </location>
</feature>
<dbReference type="EMBL" id="GECU01015440">
    <property type="protein sequence ID" value="JAS92266.1"/>
    <property type="molecule type" value="Transcribed_RNA"/>
</dbReference>
<name>A0A1B6IZC6_9HEMI</name>
<keyword evidence="3 6" id="KW-0812">Transmembrane</keyword>
<keyword evidence="4 6" id="KW-1133">Transmembrane helix</keyword>
<evidence type="ECO:0000256" key="4">
    <source>
        <dbReference type="ARBA" id="ARBA00022989"/>
    </source>
</evidence>
<sequence>DKTYSWSLIRRITEGPITPDRYVNTSAVDVYIDRAEMTIGYKIDKDIRDSFLDLVHLVFKECGFNLRAAQTILRFENPVYGESSPKFTWTAMPGYIIPLTFYLTTIFSATSYLSEKTSGFLQRCLISGVQYTEVMFAHAVIQMLMLSGQNVLLLTIAYGFYNLPLEGSWYLIILLIVMAEVQGMFYGFILGTSFQEETSVNYAATATVICLFLSCGMFWPIEGVHWMLQLAVQYSPIVMAVESYRSVTIRGWGISHSSLIVSMAANIGLLAFFVFVFFWITRAKK</sequence>
<dbReference type="PANTHER" id="PTHR30294">
    <property type="entry name" value="MEMBRANE COMPONENT OF ABC TRANSPORTER YHHJ-RELATED"/>
    <property type="match status" value="1"/>
</dbReference>
<keyword evidence="2" id="KW-1003">Cell membrane</keyword>
<evidence type="ECO:0000313" key="8">
    <source>
        <dbReference type="EMBL" id="JAS92266.1"/>
    </source>
</evidence>
<feature type="transmembrane region" description="Helical" evidence="6">
    <location>
        <begin position="259"/>
        <end position="280"/>
    </location>
</feature>
<feature type="transmembrane region" description="Helical" evidence="6">
    <location>
        <begin position="95"/>
        <end position="113"/>
    </location>
</feature>
<dbReference type="PANTHER" id="PTHR30294:SF38">
    <property type="entry name" value="TRANSPORT PERMEASE PROTEIN"/>
    <property type="match status" value="1"/>
</dbReference>
<protein>
    <recommendedName>
        <fullName evidence="7">ABC-2 type transporter transmembrane domain-containing protein</fullName>
    </recommendedName>
</protein>
<gene>
    <name evidence="8" type="ORF">g.9476</name>
</gene>
<feature type="transmembrane region" description="Helical" evidence="6">
    <location>
        <begin position="202"/>
        <end position="221"/>
    </location>
</feature>
<feature type="domain" description="ABC-2 type transporter transmembrane" evidence="7">
    <location>
        <begin position="76"/>
        <end position="281"/>
    </location>
</feature>
<comment type="subcellular location">
    <subcellularLocation>
        <location evidence="1">Cell membrane</location>
        <topology evidence="1">Multi-pass membrane protein</topology>
    </subcellularLocation>
</comment>
<evidence type="ECO:0000259" key="7">
    <source>
        <dbReference type="Pfam" id="PF12698"/>
    </source>
</evidence>
<evidence type="ECO:0000256" key="1">
    <source>
        <dbReference type="ARBA" id="ARBA00004651"/>
    </source>
</evidence>
<evidence type="ECO:0000256" key="2">
    <source>
        <dbReference type="ARBA" id="ARBA00022475"/>
    </source>
</evidence>
<dbReference type="InterPro" id="IPR051449">
    <property type="entry name" value="ABC-2_transporter_component"/>
</dbReference>
<reference evidence="8" key="1">
    <citation type="submission" date="2015-11" db="EMBL/GenBank/DDBJ databases">
        <title>De novo transcriptome assembly of four potential Pierce s Disease insect vectors from Arizona vineyards.</title>
        <authorList>
            <person name="Tassone E.E."/>
        </authorList>
    </citation>
    <scope>NUCLEOTIDE SEQUENCE</scope>
</reference>